<evidence type="ECO:0000313" key="3">
    <source>
        <dbReference type="Proteomes" id="UP001140453"/>
    </source>
</evidence>
<dbReference type="GO" id="GO:0005737">
    <property type="term" value="C:cytoplasm"/>
    <property type="evidence" value="ECO:0007669"/>
    <property type="project" value="TreeGrafter"/>
</dbReference>
<dbReference type="PANTHER" id="PTHR48079">
    <property type="entry name" value="PROTEIN YEEZ"/>
    <property type="match status" value="1"/>
</dbReference>
<evidence type="ECO:0000259" key="1">
    <source>
        <dbReference type="Pfam" id="PF13460"/>
    </source>
</evidence>
<name>A0A9W9CZW0_9PEZI</name>
<dbReference type="InterPro" id="IPR051783">
    <property type="entry name" value="NAD(P)-dependent_oxidoreduct"/>
</dbReference>
<evidence type="ECO:0000313" key="2">
    <source>
        <dbReference type="EMBL" id="KAJ4394063.1"/>
    </source>
</evidence>
<dbReference type="Proteomes" id="UP001140453">
    <property type="component" value="Unassembled WGS sequence"/>
</dbReference>
<proteinExistence type="predicted"/>
<dbReference type="OrthoDB" id="2130169at2759"/>
<protein>
    <recommendedName>
        <fullName evidence="1">NAD(P)-binding domain-containing protein</fullName>
    </recommendedName>
</protein>
<reference evidence="2" key="1">
    <citation type="submission" date="2022-10" db="EMBL/GenBank/DDBJ databases">
        <title>Tapping the CABI collections for fungal endophytes: first genome assemblies for Collariella, Neodidymelliopsis, Ascochyta clinopodiicola, Didymella pomorum, Didymosphaeria variabile, Neocosmospora piperis and Neocucurbitaria cava.</title>
        <authorList>
            <person name="Hill R."/>
        </authorList>
    </citation>
    <scope>NUCLEOTIDE SEQUENCE</scope>
    <source>
        <strain evidence="2">IMI 355082</strain>
    </source>
</reference>
<dbReference type="PANTHER" id="PTHR48079:SF6">
    <property type="entry name" value="NAD(P)-BINDING DOMAIN-CONTAINING PROTEIN-RELATED"/>
    <property type="match status" value="1"/>
</dbReference>
<dbReference type="GO" id="GO:0004029">
    <property type="term" value="F:aldehyde dehydrogenase (NAD+) activity"/>
    <property type="evidence" value="ECO:0007669"/>
    <property type="project" value="TreeGrafter"/>
</dbReference>
<gene>
    <name evidence="2" type="ORF">N0V93_003280</name>
</gene>
<accession>A0A9W9CZW0</accession>
<sequence length="352" mass="38204">MAVKIFLTGVTGYIGGDIFYALQEAHPDFDYTLLVRSEERATPVKAKYPKAKFVYGDLNSSEVIEKAASEADIVIHTANSADDVPSAQAIAKGLAAGHTPSKPGFWLHICGTGILMHRDMREQRYGQPPYADEKYDDVADIDKVLSLPDEAIHRNVDKIVLAASAESGGAVRTAIVGPPCISGAGRGPVNTRSIQVYNMIEFAMKEGYVPVIGTGRTEWDHIHVNDLAALFVRLVDAAQDPKLASSSEIFGDHGYYFCEAGSFAWGDVAKWIADELVKQGFMAEPKVEETTVEYVAKLGFYAGATWGLNSKSFAKRARQYLGWKPTKGGLKEIIPNAVSSEAVRMGIEPQAA</sequence>
<dbReference type="InterPro" id="IPR036291">
    <property type="entry name" value="NAD(P)-bd_dom_sf"/>
</dbReference>
<feature type="domain" description="NAD(P)-binding" evidence="1">
    <location>
        <begin position="9"/>
        <end position="92"/>
    </location>
</feature>
<dbReference type="EMBL" id="JAPEVB010000002">
    <property type="protein sequence ID" value="KAJ4394063.1"/>
    <property type="molecule type" value="Genomic_DNA"/>
</dbReference>
<keyword evidence="3" id="KW-1185">Reference proteome</keyword>
<dbReference type="SUPFAM" id="SSF51735">
    <property type="entry name" value="NAD(P)-binding Rossmann-fold domains"/>
    <property type="match status" value="1"/>
</dbReference>
<dbReference type="Pfam" id="PF13460">
    <property type="entry name" value="NAD_binding_10"/>
    <property type="match status" value="1"/>
</dbReference>
<organism evidence="2 3">
    <name type="scientific">Gnomoniopsis smithogilvyi</name>
    <dbReference type="NCBI Taxonomy" id="1191159"/>
    <lineage>
        <taxon>Eukaryota</taxon>
        <taxon>Fungi</taxon>
        <taxon>Dikarya</taxon>
        <taxon>Ascomycota</taxon>
        <taxon>Pezizomycotina</taxon>
        <taxon>Sordariomycetes</taxon>
        <taxon>Sordariomycetidae</taxon>
        <taxon>Diaporthales</taxon>
        <taxon>Gnomoniaceae</taxon>
        <taxon>Gnomoniopsis</taxon>
    </lineage>
</organism>
<dbReference type="InterPro" id="IPR016040">
    <property type="entry name" value="NAD(P)-bd_dom"/>
</dbReference>
<dbReference type="AlphaFoldDB" id="A0A9W9CZW0"/>
<dbReference type="Gene3D" id="3.40.50.720">
    <property type="entry name" value="NAD(P)-binding Rossmann-like Domain"/>
    <property type="match status" value="2"/>
</dbReference>
<comment type="caution">
    <text evidence="2">The sequence shown here is derived from an EMBL/GenBank/DDBJ whole genome shotgun (WGS) entry which is preliminary data.</text>
</comment>